<dbReference type="EMBL" id="CAJNOC010002639">
    <property type="protein sequence ID" value="CAF0944265.1"/>
    <property type="molecule type" value="Genomic_DNA"/>
</dbReference>
<dbReference type="AlphaFoldDB" id="A0A814CMM5"/>
<accession>A0A814CMM5</accession>
<evidence type="ECO:0000313" key="2">
    <source>
        <dbReference type="Proteomes" id="UP000663879"/>
    </source>
</evidence>
<evidence type="ECO:0000313" key="1">
    <source>
        <dbReference type="EMBL" id="CAF0944265.1"/>
    </source>
</evidence>
<name>A0A814CMM5_9BILA</name>
<dbReference type="Proteomes" id="UP000663879">
    <property type="component" value="Unassembled WGS sequence"/>
</dbReference>
<gene>
    <name evidence="1" type="ORF">OXX778_LOCUS13596</name>
</gene>
<comment type="caution">
    <text evidence="1">The sequence shown here is derived from an EMBL/GenBank/DDBJ whole genome shotgun (WGS) entry which is preliminary data.</text>
</comment>
<sequence>MKLAKYCVKLSLELLKINLMIICILQLIKYFIQIGDNENESYLNYEKSFFDANNSIQQIQSTNKNNFLSKLTNIYSVNLDQIEITKTEHVLYIDNSTTSDTQPIKPIIKIKTSINLSEIIEFNLLKNLVKIAIV</sequence>
<feature type="non-terminal residue" evidence="1">
    <location>
        <position position="134"/>
    </location>
</feature>
<reference evidence="1" key="1">
    <citation type="submission" date="2021-02" db="EMBL/GenBank/DDBJ databases">
        <authorList>
            <person name="Nowell W R."/>
        </authorList>
    </citation>
    <scope>NUCLEOTIDE SEQUENCE</scope>
    <source>
        <strain evidence="1">Ploen Becks lab</strain>
    </source>
</reference>
<organism evidence="1 2">
    <name type="scientific">Brachionus calyciflorus</name>
    <dbReference type="NCBI Taxonomy" id="104777"/>
    <lineage>
        <taxon>Eukaryota</taxon>
        <taxon>Metazoa</taxon>
        <taxon>Spiralia</taxon>
        <taxon>Gnathifera</taxon>
        <taxon>Rotifera</taxon>
        <taxon>Eurotatoria</taxon>
        <taxon>Monogononta</taxon>
        <taxon>Pseudotrocha</taxon>
        <taxon>Ploima</taxon>
        <taxon>Brachionidae</taxon>
        <taxon>Brachionus</taxon>
    </lineage>
</organism>
<keyword evidence="2" id="KW-1185">Reference proteome</keyword>
<proteinExistence type="predicted"/>
<protein>
    <submittedName>
        <fullName evidence="1">Uncharacterized protein</fullName>
    </submittedName>
</protein>